<evidence type="ECO:0000313" key="2">
    <source>
        <dbReference type="Proteomes" id="UP000050509"/>
    </source>
</evidence>
<organism evidence="1 2">
    <name type="scientific">Kouleothrix aurantiaca</name>
    <dbReference type="NCBI Taxonomy" id="186479"/>
    <lineage>
        <taxon>Bacteria</taxon>
        <taxon>Bacillati</taxon>
        <taxon>Chloroflexota</taxon>
        <taxon>Chloroflexia</taxon>
        <taxon>Chloroflexales</taxon>
        <taxon>Roseiflexineae</taxon>
        <taxon>Roseiflexaceae</taxon>
        <taxon>Kouleothrix</taxon>
    </lineage>
</organism>
<evidence type="ECO:0000313" key="1">
    <source>
        <dbReference type="EMBL" id="KPV54812.1"/>
    </source>
</evidence>
<dbReference type="Proteomes" id="UP000050509">
    <property type="component" value="Unassembled WGS sequence"/>
</dbReference>
<gene>
    <name evidence="1" type="ORF">SE17_01430</name>
</gene>
<proteinExistence type="predicted"/>
<protein>
    <submittedName>
        <fullName evidence="1">Uncharacterized protein</fullName>
    </submittedName>
</protein>
<reference evidence="1 2" key="1">
    <citation type="submission" date="2015-09" db="EMBL/GenBank/DDBJ databases">
        <title>Draft genome sequence of Kouleothrix aurantiaca JCM 19913.</title>
        <authorList>
            <person name="Hemp J."/>
        </authorList>
    </citation>
    <scope>NUCLEOTIDE SEQUENCE [LARGE SCALE GENOMIC DNA]</scope>
    <source>
        <strain evidence="1 2">COM-B</strain>
    </source>
</reference>
<name>A0A0P9D743_9CHLR</name>
<dbReference type="AlphaFoldDB" id="A0A0P9D743"/>
<keyword evidence="2" id="KW-1185">Reference proteome</keyword>
<dbReference type="EMBL" id="LJCR01000014">
    <property type="protein sequence ID" value="KPV54812.1"/>
    <property type="molecule type" value="Genomic_DNA"/>
</dbReference>
<comment type="caution">
    <text evidence="1">The sequence shown here is derived from an EMBL/GenBank/DDBJ whole genome shotgun (WGS) entry which is preliminary data.</text>
</comment>
<accession>A0A0P9D743</accession>
<sequence length="66" mass="7571">MLNLITLLYSLPYITNLADTTRPWTYLEQLLGPLVVQEWLWGSAYLAHGVKHPSSLQELDRAYAQP</sequence>